<dbReference type="EMBL" id="JANPWB010000002">
    <property type="protein sequence ID" value="KAJ1207100.1"/>
    <property type="molecule type" value="Genomic_DNA"/>
</dbReference>
<keyword evidence="2" id="KW-1185">Reference proteome</keyword>
<comment type="caution">
    <text evidence="1">The sequence shown here is derived from an EMBL/GenBank/DDBJ whole genome shotgun (WGS) entry which is preliminary data.</text>
</comment>
<dbReference type="AlphaFoldDB" id="A0AAV7W2J0"/>
<name>A0AAV7W2J0_PLEWA</name>
<dbReference type="Proteomes" id="UP001066276">
    <property type="component" value="Chromosome 1_2"/>
</dbReference>
<gene>
    <name evidence="1" type="ORF">NDU88_002492</name>
</gene>
<organism evidence="1 2">
    <name type="scientific">Pleurodeles waltl</name>
    <name type="common">Iberian ribbed newt</name>
    <dbReference type="NCBI Taxonomy" id="8319"/>
    <lineage>
        <taxon>Eukaryota</taxon>
        <taxon>Metazoa</taxon>
        <taxon>Chordata</taxon>
        <taxon>Craniata</taxon>
        <taxon>Vertebrata</taxon>
        <taxon>Euteleostomi</taxon>
        <taxon>Amphibia</taxon>
        <taxon>Batrachia</taxon>
        <taxon>Caudata</taxon>
        <taxon>Salamandroidea</taxon>
        <taxon>Salamandridae</taxon>
        <taxon>Pleurodelinae</taxon>
        <taxon>Pleurodeles</taxon>
    </lineage>
</organism>
<sequence>MKRPSRVVRHLRACALRRLELSELRRSRRLASAGSGWIIRGGLPPLGGRGPRRPDWAAALAALTAFAALTAPVTRACAGGAALSLEVGEPAVGCIREEDGPPRVGRETSAGRRCPPLTHRWCRGDWRSGTEEHLEERGVVGSLGWPGGPADMCRAA</sequence>
<protein>
    <submittedName>
        <fullName evidence="1">Uncharacterized protein</fullName>
    </submittedName>
</protein>
<accession>A0AAV7W2J0</accession>
<proteinExistence type="predicted"/>
<evidence type="ECO:0000313" key="1">
    <source>
        <dbReference type="EMBL" id="KAJ1207100.1"/>
    </source>
</evidence>
<evidence type="ECO:0000313" key="2">
    <source>
        <dbReference type="Proteomes" id="UP001066276"/>
    </source>
</evidence>
<reference evidence="1" key="1">
    <citation type="journal article" date="2022" name="bioRxiv">
        <title>Sequencing and chromosome-scale assembly of the giantPleurodeles waltlgenome.</title>
        <authorList>
            <person name="Brown T."/>
            <person name="Elewa A."/>
            <person name="Iarovenko S."/>
            <person name="Subramanian E."/>
            <person name="Araus A.J."/>
            <person name="Petzold A."/>
            <person name="Susuki M."/>
            <person name="Suzuki K.-i.T."/>
            <person name="Hayashi T."/>
            <person name="Toyoda A."/>
            <person name="Oliveira C."/>
            <person name="Osipova E."/>
            <person name="Leigh N.D."/>
            <person name="Simon A."/>
            <person name="Yun M.H."/>
        </authorList>
    </citation>
    <scope>NUCLEOTIDE SEQUENCE</scope>
    <source>
        <strain evidence="1">20211129_DDA</strain>
        <tissue evidence="1">Liver</tissue>
    </source>
</reference>